<gene>
    <name evidence="1" type="ORF">K504DRAFT_503772</name>
</gene>
<sequence>MSIQTARKKYESRASARAPPWQHYELPETTLLDSFLQEQSASEPYMVTPASSCGLHPRTSTATVEFYHVSPVPSPNKIFALTLGGTRIHFTSTYGYGTLSSKTYAPDKPGFTPSPTLQSDAVLDGATAYSLPLRSKRWDEDIVYNMCLAGRLVI</sequence>
<evidence type="ECO:0000313" key="1">
    <source>
        <dbReference type="EMBL" id="KAF2707538.1"/>
    </source>
</evidence>
<reference evidence="1" key="1">
    <citation type="journal article" date="2020" name="Stud. Mycol.">
        <title>101 Dothideomycetes genomes: a test case for predicting lifestyles and emergence of pathogens.</title>
        <authorList>
            <person name="Haridas S."/>
            <person name="Albert R."/>
            <person name="Binder M."/>
            <person name="Bloem J."/>
            <person name="Labutti K."/>
            <person name="Salamov A."/>
            <person name="Andreopoulos B."/>
            <person name="Baker S."/>
            <person name="Barry K."/>
            <person name="Bills G."/>
            <person name="Bluhm B."/>
            <person name="Cannon C."/>
            <person name="Castanera R."/>
            <person name="Culley D."/>
            <person name="Daum C."/>
            <person name="Ezra D."/>
            <person name="Gonzalez J."/>
            <person name="Henrissat B."/>
            <person name="Kuo A."/>
            <person name="Liang C."/>
            <person name="Lipzen A."/>
            <person name="Lutzoni F."/>
            <person name="Magnuson J."/>
            <person name="Mondo S."/>
            <person name="Nolan M."/>
            <person name="Ohm R."/>
            <person name="Pangilinan J."/>
            <person name="Park H.-J."/>
            <person name="Ramirez L."/>
            <person name="Alfaro M."/>
            <person name="Sun H."/>
            <person name="Tritt A."/>
            <person name="Yoshinaga Y."/>
            <person name="Zwiers L.-H."/>
            <person name="Turgeon B."/>
            <person name="Goodwin S."/>
            <person name="Spatafora J."/>
            <person name="Crous P."/>
            <person name="Grigoriev I."/>
        </authorList>
    </citation>
    <scope>NUCLEOTIDE SEQUENCE</scope>
    <source>
        <strain evidence="1">CBS 279.74</strain>
    </source>
</reference>
<keyword evidence="2" id="KW-1185">Reference proteome</keyword>
<protein>
    <submittedName>
        <fullName evidence="1">Uncharacterized protein</fullName>
    </submittedName>
</protein>
<organism evidence="1 2">
    <name type="scientific">Pleomassaria siparia CBS 279.74</name>
    <dbReference type="NCBI Taxonomy" id="1314801"/>
    <lineage>
        <taxon>Eukaryota</taxon>
        <taxon>Fungi</taxon>
        <taxon>Dikarya</taxon>
        <taxon>Ascomycota</taxon>
        <taxon>Pezizomycotina</taxon>
        <taxon>Dothideomycetes</taxon>
        <taxon>Pleosporomycetidae</taxon>
        <taxon>Pleosporales</taxon>
        <taxon>Pleomassariaceae</taxon>
        <taxon>Pleomassaria</taxon>
    </lineage>
</organism>
<proteinExistence type="predicted"/>
<evidence type="ECO:0000313" key="2">
    <source>
        <dbReference type="Proteomes" id="UP000799428"/>
    </source>
</evidence>
<dbReference type="EMBL" id="MU005773">
    <property type="protein sequence ID" value="KAF2707538.1"/>
    <property type="molecule type" value="Genomic_DNA"/>
</dbReference>
<dbReference type="AlphaFoldDB" id="A0A6G1K408"/>
<dbReference type="Proteomes" id="UP000799428">
    <property type="component" value="Unassembled WGS sequence"/>
</dbReference>
<accession>A0A6G1K408</accession>
<name>A0A6G1K408_9PLEO</name>